<name>A0A1R4EHH3_9GAMM</name>
<comment type="similarity">
    <text evidence="1 4">Belongs to the glycerate kinase type-1 family.</text>
</comment>
<dbReference type="SUPFAM" id="SSF110738">
    <property type="entry name" value="Glycerate kinase I"/>
    <property type="match status" value="1"/>
</dbReference>
<dbReference type="Pfam" id="PF02595">
    <property type="entry name" value="Gly_kinase"/>
    <property type="match status" value="1"/>
</dbReference>
<evidence type="ECO:0000256" key="2">
    <source>
        <dbReference type="ARBA" id="ARBA00022679"/>
    </source>
</evidence>
<evidence type="ECO:0000256" key="4">
    <source>
        <dbReference type="PIRNR" id="PIRNR006078"/>
    </source>
</evidence>
<sequence>MNILIAPDSFKESLDAIDVCNAIKEGFSQVYPNAEYHLLPLADGGEGTSSVLSYVLDGDWQQIKVHDPLMRPVTAKYFLTHDGLAIIEVAEACGLHLLAPTERNPLITSTYGVGEMIADAISKGASQMLIGLGGSATNDAGAGMLQALGVKISDANGNLLSAGGASLIDTHSIDASPLKDLLSTVKITVACDVTSPLCGPTGASHVFGPQKGASSDDLLTLDTALAHFAAVTGSATVSATGTHNINANCDNVEGAGAAGGLGFALMAFCQAELKSGFDTIAEVVQLEQHLASADLVITGEGKLDAQTAMGKVASGVALRAKSISPSLPVIAICGSVDRDTDTHNHFNNLPFDVVLPSIQKLDKLENVLEGAYPNVAQTAYQLAASLKLGQHLNR</sequence>
<accession>A0A1R4EHH3</accession>
<dbReference type="GO" id="GO:0008887">
    <property type="term" value="F:glycerate kinase activity"/>
    <property type="evidence" value="ECO:0007669"/>
    <property type="project" value="UniProtKB-UniRule"/>
</dbReference>
<evidence type="ECO:0000256" key="3">
    <source>
        <dbReference type="ARBA" id="ARBA00022777"/>
    </source>
</evidence>
<dbReference type="NCBIfam" id="TIGR00045">
    <property type="entry name" value="glycerate kinase"/>
    <property type="match status" value="1"/>
</dbReference>
<dbReference type="PANTHER" id="PTHR21599:SF0">
    <property type="entry name" value="GLYCERATE KINASE"/>
    <property type="match status" value="1"/>
</dbReference>
<dbReference type="PIRSF" id="PIRSF006078">
    <property type="entry name" value="GlxK"/>
    <property type="match status" value="1"/>
</dbReference>
<dbReference type="PANTHER" id="PTHR21599">
    <property type="entry name" value="GLYCERATE KINASE"/>
    <property type="match status" value="1"/>
</dbReference>
<dbReference type="EC" id="2.7.1.165" evidence="5"/>
<protein>
    <submittedName>
        <fullName evidence="5">Glycerate 2-kinase</fullName>
        <ecNumber evidence="5">2.7.1.165</ecNumber>
    </submittedName>
</protein>
<keyword evidence="3 4" id="KW-0418">Kinase</keyword>
<gene>
    <name evidence="5" type="primary">garK</name>
    <name evidence="5" type="ORF">A1019T_01844</name>
</gene>
<dbReference type="GO" id="GO:0043798">
    <property type="term" value="F:glycerate 2-kinase activity"/>
    <property type="evidence" value="ECO:0007669"/>
    <property type="project" value="UniProtKB-EC"/>
</dbReference>
<dbReference type="InterPro" id="IPR036129">
    <property type="entry name" value="Glycerate_kinase_sf"/>
</dbReference>
<dbReference type="EMBL" id="FUGD01000108">
    <property type="protein sequence ID" value="SJM37859.1"/>
    <property type="molecule type" value="Genomic_DNA"/>
</dbReference>
<dbReference type="AlphaFoldDB" id="A0A1R4EHH3"/>
<dbReference type="Gene3D" id="3.90.1510.10">
    <property type="entry name" value="Glycerate kinase, domain 2"/>
    <property type="match status" value="1"/>
</dbReference>
<dbReference type="OrthoDB" id="9774290at2"/>
<dbReference type="InterPro" id="IPR018197">
    <property type="entry name" value="Glycerate_kinase_RE-like"/>
</dbReference>
<dbReference type="Gene3D" id="3.40.50.10350">
    <property type="entry name" value="Glycerate kinase, domain 1"/>
    <property type="match status" value="1"/>
</dbReference>
<evidence type="ECO:0000256" key="1">
    <source>
        <dbReference type="ARBA" id="ARBA00006284"/>
    </source>
</evidence>
<proteinExistence type="inferred from homology"/>
<dbReference type="GO" id="GO:0031388">
    <property type="term" value="P:organic acid phosphorylation"/>
    <property type="evidence" value="ECO:0007669"/>
    <property type="project" value="UniProtKB-UniRule"/>
</dbReference>
<dbReference type="InterPro" id="IPR018193">
    <property type="entry name" value="Glyc_kinase_flavodox-like_fold"/>
</dbReference>
<dbReference type="STRING" id="1945520.A1019T_01844"/>
<evidence type="ECO:0000313" key="5">
    <source>
        <dbReference type="EMBL" id="SJM37859.1"/>
    </source>
</evidence>
<evidence type="ECO:0000313" key="6">
    <source>
        <dbReference type="Proteomes" id="UP000188169"/>
    </source>
</evidence>
<reference evidence="6" key="1">
    <citation type="submission" date="2017-02" db="EMBL/GenBank/DDBJ databases">
        <authorList>
            <person name="Mornico D."/>
        </authorList>
    </citation>
    <scope>NUCLEOTIDE SEQUENCE [LARGE SCALE GENOMIC DNA]</scope>
</reference>
<dbReference type="InterPro" id="IPR004381">
    <property type="entry name" value="Glycerate_kinase"/>
</dbReference>
<dbReference type="Proteomes" id="UP000188169">
    <property type="component" value="Unassembled WGS sequence"/>
</dbReference>
<organism evidence="5 6">
    <name type="scientific">Psychrobacter pasteurii</name>
    <dbReference type="NCBI Taxonomy" id="1945520"/>
    <lineage>
        <taxon>Bacteria</taxon>
        <taxon>Pseudomonadati</taxon>
        <taxon>Pseudomonadota</taxon>
        <taxon>Gammaproteobacteria</taxon>
        <taxon>Moraxellales</taxon>
        <taxon>Moraxellaceae</taxon>
        <taxon>Psychrobacter</taxon>
    </lineage>
</organism>
<keyword evidence="2 4" id="KW-0808">Transferase</keyword>
<keyword evidence="6" id="KW-1185">Reference proteome</keyword>